<accession>A0A8H9TX29</accession>
<name>A0A8H9TX29_9ENTR</name>
<comment type="caution">
    <text evidence="1">The sequence shown here is derived from an EMBL/GenBank/DDBJ whole genome shotgun (WGS) entry which is preliminary data.</text>
</comment>
<dbReference type="AlphaFoldDB" id="A0A8H9TX29"/>
<evidence type="ECO:0000313" key="1">
    <source>
        <dbReference type="EMBL" id="HAT1587620.1"/>
    </source>
</evidence>
<gene>
    <name evidence="1" type="ORF">I8Y00_004007</name>
</gene>
<dbReference type="Proteomes" id="UP000864563">
    <property type="component" value="Unassembled WGS sequence"/>
</dbReference>
<protein>
    <submittedName>
        <fullName evidence="1">Uncharacterized protein</fullName>
    </submittedName>
</protein>
<dbReference type="RefSeq" id="WP_054626412.1">
    <property type="nucleotide sequence ID" value="NZ_JAAMQE010000001.1"/>
</dbReference>
<sequence>MAKRADALTKADSAVRLQSANKQDGSSKTLNVERYVIPTKAQALALLKGINPAFKPDNVDRFKESLSAEQKRQALAVLD</sequence>
<organism evidence="1">
    <name type="scientific">Citrobacter farmeri</name>
    <dbReference type="NCBI Taxonomy" id="67824"/>
    <lineage>
        <taxon>Bacteria</taxon>
        <taxon>Pseudomonadati</taxon>
        <taxon>Pseudomonadota</taxon>
        <taxon>Gammaproteobacteria</taxon>
        <taxon>Enterobacterales</taxon>
        <taxon>Enterobacteriaceae</taxon>
        <taxon>Citrobacter</taxon>
    </lineage>
</organism>
<dbReference type="EMBL" id="DACSDU010000019">
    <property type="protein sequence ID" value="HAT1587620.1"/>
    <property type="molecule type" value="Genomic_DNA"/>
</dbReference>
<proteinExistence type="predicted"/>
<reference evidence="1" key="2">
    <citation type="submission" date="2020-11" db="EMBL/GenBank/DDBJ databases">
        <authorList>
            <consortium name="NCBI Pathogen Detection Project"/>
        </authorList>
    </citation>
    <scope>NUCLEOTIDE SEQUENCE</scope>
    <source>
        <strain evidence="1">YDC697-2</strain>
    </source>
</reference>
<reference evidence="1" key="1">
    <citation type="journal article" date="2018" name="Genome Biol.">
        <title>SKESA: strategic k-mer extension for scrupulous assemblies.</title>
        <authorList>
            <person name="Souvorov A."/>
            <person name="Agarwala R."/>
            <person name="Lipman D.J."/>
        </authorList>
    </citation>
    <scope>NUCLEOTIDE SEQUENCE</scope>
    <source>
        <strain evidence="1">YDC697-2</strain>
    </source>
</reference>